<organism evidence="13 14">
    <name type="scientific">Candidatus Falkowbacteria bacterium RIFOXYA2_FULL_47_19</name>
    <dbReference type="NCBI Taxonomy" id="1797994"/>
    <lineage>
        <taxon>Bacteria</taxon>
        <taxon>Candidatus Falkowiibacteriota</taxon>
    </lineage>
</organism>
<dbReference type="GO" id="GO:0018104">
    <property type="term" value="P:peptidoglycan-protein cross-linking"/>
    <property type="evidence" value="ECO:0007669"/>
    <property type="project" value="TreeGrafter"/>
</dbReference>
<sequence>MKYALTIVFFLIIPVAVSANNLLDSDLDGVPDQDEMNIYHTDWSKPDTDGDGYSDWLELNTGFSPLNPKPARLEDNDFDSDGLSDRMELNFHTDISNPDTDGDGFKDGDEITAGYDPLNPAKVLLDKRIEINTGPKQELSYFLGGVRMGTFRVSSGKPGMHTPKGHYQVDNKASRAWSNRWGLWMPYWMALDGGYFGIHELPEWPNGAKEGEDHLGTPVSHGCVRLGVGSAKFLYDWTPVGTPVFIY</sequence>
<evidence type="ECO:0000313" key="14">
    <source>
        <dbReference type="Proteomes" id="UP000178367"/>
    </source>
</evidence>
<evidence type="ECO:0000256" key="8">
    <source>
        <dbReference type="ARBA" id="ARBA00022984"/>
    </source>
</evidence>
<keyword evidence="6" id="KW-0106">Calcium</keyword>
<feature type="chain" id="PRO_5009521255" description="L,D-TPase catalytic domain-containing protein" evidence="11">
    <location>
        <begin position="20"/>
        <end position="247"/>
    </location>
</feature>
<dbReference type="InterPro" id="IPR059100">
    <property type="entry name" value="TSP3_bac"/>
</dbReference>
<keyword evidence="3" id="KW-0964">Secreted</keyword>
<comment type="caution">
    <text evidence="13">The sequence shown here is derived from an EMBL/GenBank/DDBJ whole genome shotgun (WGS) entry which is preliminary data.</text>
</comment>
<keyword evidence="9 10" id="KW-0961">Cell wall biogenesis/degradation</keyword>
<evidence type="ECO:0000256" key="11">
    <source>
        <dbReference type="SAM" id="SignalP"/>
    </source>
</evidence>
<dbReference type="GO" id="GO:0071555">
    <property type="term" value="P:cell wall organization"/>
    <property type="evidence" value="ECO:0007669"/>
    <property type="project" value="UniProtKB-UniRule"/>
</dbReference>
<evidence type="ECO:0000256" key="7">
    <source>
        <dbReference type="ARBA" id="ARBA00022960"/>
    </source>
</evidence>
<comment type="subcellular location">
    <subcellularLocation>
        <location evidence="1">Secreted</location>
    </subcellularLocation>
</comment>
<protein>
    <recommendedName>
        <fullName evidence="12">L,D-TPase catalytic domain-containing protein</fullName>
    </recommendedName>
</protein>
<dbReference type="InterPro" id="IPR005490">
    <property type="entry name" value="LD_TPept_cat_dom"/>
</dbReference>
<evidence type="ECO:0000256" key="2">
    <source>
        <dbReference type="ARBA" id="ARBA00004752"/>
    </source>
</evidence>
<dbReference type="PROSITE" id="PS52029">
    <property type="entry name" value="LD_TPASE"/>
    <property type="match status" value="1"/>
</dbReference>
<evidence type="ECO:0000256" key="4">
    <source>
        <dbReference type="ARBA" id="ARBA00022679"/>
    </source>
</evidence>
<dbReference type="SUPFAM" id="SSF103647">
    <property type="entry name" value="TSP type-3 repeat"/>
    <property type="match status" value="1"/>
</dbReference>
<dbReference type="AlphaFoldDB" id="A0A1F5SL91"/>
<dbReference type="STRING" id="1797994.A2227_02315"/>
<proteinExistence type="predicted"/>
<comment type="pathway">
    <text evidence="2 10">Cell wall biogenesis; peptidoglycan biosynthesis.</text>
</comment>
<dbReference type="InterPro" id="IPR050979">
    <property type="entry name" value="LD-transpeptidase"/>
</dbReference>
<evidence type="ECO:0000256" key="6">
    <source>
        <dbReference type="ARBA" id="ARBA00022837"/>
    </source>
</evidence>
<dbReference type="CDD" id="cd16913">
    <property type="entry name" value="YkuD_like"/>
    <property type="match status" value="1"/>
</dbReference>
<dbReference type="Gene3D" id="2.40.440.10">
    <property type="entry name" value="L,D-transpeptidase catalytic domain-like"/>
    <property type="match status" value="1"/>
</dbReference>
<feature type="domain" description="L,D-TPase catalytic" evidence="12">
    <location>
        <begin position="128"/>
        <end position="247"/>
    </location>
</feature>
<accession>A0A1F5SL91</accession>
<dbReference type="Proteomes" id="UP000178367">
    <property type="component" value="Unassembled WGS sequence"/>
</dbReference>
<dbReference type="PANTHER" id="PTHR30582:SF2">
    <property type="entry name" value="L,D-TRANSPEPTIDASE YCIB-RELATED"/>
    <property type="match status" value="1"/>
</dbReference>
<name>A0A1F5SL91_9BACT</name>
<feature type="signal peptide" evidence="11">
    <location>
        <begin position="1"/>
        <end position="19"/>
    </location>
</feature>
<keyword evidence="8 10" id="KW-0573">Peptidoglycan synthesis</keyword>
<dbReference type="GO" id="GO:0071972">
    <property type="term" value="F:peptidoglycan L,D-transpeptidase activity"/>
    <property type="evidence" value="ECO:0007669"/>
    <property type="project" value="TreeGrafter"/>
</dbReference>
<evidence type="ECO:0000259" key="12">
    <source>
        <dbReference type="PROSITE" id="PS52029"/>
    </source>
</evidence>
<evidence type="ECO:0000256" key="10">
    <source>
        <dbReference type="PROSITE-ProRule" id="PRU01373"/>
    </source>
</evidence>
<keyword evidence="4" id="KW-0808">Transferase</keyword>
<dbReference type="PANTHER" id="PTHR30582">
    <property type="entry name" value="L,D-TRANSPEPTIDASE"/>
    <property type="match status" value="1"/>
</dbReference>
<dbReference type="GO" id="GO:0008360">
    <property type="term" value="P:regulation of cell shape"/>
    <property type="evidence" value="ECO:0007669"/>
    <property type="project" value="UniProtKB-UniRule"/>
</dbReference>
<reference evidence="13 14" key="1">
    <citation type="journal article" date="2016" name="Nat. Commun.">
        <title>Thousands of microbial genomes shed light on interconnected biogeochemical processes in an aquifer system.</title>
        <authorList>
            <person name="Anantharaman K."/>
            <person name="Brown C.T."/>
            <person name="Hug L.A."/>
            <person name="Sharon I."/>
            <person name="Castelle C.J."/>
            <person name="Probst A.J."/>
            <person name="Thomas B.C."/>
            <person name="Singh A."/>
            <person name="Wilkins M.J."/>
            <person name="Karaoz U."/>
            <person name="Brodie E.L."/>
            <person name="Williams K.H."/>
            <person name="Hubbard S.S."/>
            <person name="Banfield J.F."/>
        </authorList>
    </citation>
    <scope>NUCLEOTIDE SEQUENCE [LARGE SCALE GENOMIC DNA]</scope>
</reference>
<dbReference type="InterPro" id="IPR038063">
    <property type="entry name" value="Transpep_catalytic_dom"/>
</dbReference>
<dbReference type="EMBL" id="MFGB01000008">
    <property type="protein sequence ID" value="OGF27432.1"/>
    <property type="molecule type" value="Genomic_DNA"/>
</dbReference>
<evidence type="ECO:0000256" key="9">
    <source>
        <dbReference type="ARBA" id="ARBA00023316"/>
    </source>
</evidence>
<dbReference type="SUPFAM" id="SSF141523">
    <property type="entry name" value="L,D-transpeptidase catalytic domain-like"/>
    <property type="match status" value="1"/>
</dbReference>
<dbReference type="Pfam" id="PF03734">
    <property type="entry name" value="YkuD"/>
    <property type="match status" value="1"/>
</dbReference>
<dbReference type="GO" id="GO:0005576">
    <property type="term" value="C:extracellular region"/>
    <property type="evidence" value="ECO:0007669"/>
    <property type="project" value="TreeGrafter"/>
</dbReference>
<evidence type="ECO:0000313" key="13">
    <source>
        <dbReference type="EMBL" id="OGF27432.1"/>
    </source>
</evidence>
<gene>
    <name evidence="13" type="ORF">A2227_02315</name>
</gene>
<dbReference type="Pfam" id="PF18884">
    <property type="entry name" value="TSP3_bac"/>
    <property type="match status" value="2"/>
</dbReference>
<evidence type="ECO:0000256" key="1">
    <source>
        <dbReference type="ARBA" id="ARBA00004613"/>
    </source>
</evidence>
<keyword evidence="5 11" id="KW-0732">Signal</keyword>
<dbReference type="InterPro" id="IPR028974">
    <property type="entry name" value="TSP_type-3_rpt"/>
</dbReference>
<feature type="active site" description="Proton donor/acceptor" evidence="10">
    <location>
        <position position="199"/>
    </location>
</feature>
<dbReference type="UniPathway" id="UPA00219"/>
<dbReference type="GO" id="GO:0016740">
    <property type="term" value="F:transferase activity"/>
    <property type="evidence" value="ECO:0007669"/>
    <property type="project" value="UniProtKB-KW"/>
</dbReference>
<evidence type="ECO:0000256" key="5">
    <source>
        <dbReference type="ARBA" id="ARBA00022729"/>
    </source>
</evidence>
<dbReference type="GO" id="GO:0005509">
    <property type="term" value="F:calcium ion binding"/>
    <property type="evidence" value="ECO:0007669"/>
    <property type="project" value="InterPro"/>
</dbReference>
<keyword evidence="7 10" id="KW-0133">Cell shape</keyword>
<evidence type="ECO:0000256" key="3">
    <source>
        <dbReference type="ARBA" id="ARBA00022525"/>
    </source>
</evidence>
<feature type="active site" description="Nucleophile" evidence="10">
    <location>
        <position position="223"/>
    </location>
</feature>
<dbReference type="Gene3D" id="4.10.1080.10">
    <property type="entry name" value="TSP type-3 repeat"/>
    <property type="match status" value="1"/>
</dbReference>